<evidence type="ECO:0000313" key="3">
    <source>
        <dbReference type="Proteomes" id="UP000789595"/>
    </source>
</evidence>
<dbReference type="PANTHER" id="PTHR23315">
    <property type="entry name" value="U BOX DOMAIN-CONTAINING"/>
    <property type="match status" value="1"/>
</dbReference>
<feature type="repeat" description="ARM" evidence="1">
    <location>
        <begin position="62"/>
        <end position="104"/>
    </location>
</feature>
<evidence type="ECO:0000256" key="1">
    <source>
        <dbReference type="PROSITE-ProRule" id="PRU00259"/>
    </source>
</evidence>
<reference evidence="2" key="1">
    <citation type="submission" date="2021-11" db="EMBL/GenBank/DDBJ databases">
        <authorList>
            <consortium name="Genoscope - CEA"/>
            <person name="William W."/>
        </authorList>
    </citation>
    <scope>NUCLEOTIDE SEQUENCE</scope>
</reference>
<accession>A0A8J2SIS9</accession>
<dbReference type="AlphaFoldDB" id="A0A8J2SIS9"/>
<dbReference type="SMART" id="SM00185">
    <property type="entry name" value="ARM"/>
    <property type="match status" value="6"/>
</dbReference>
<dbReference type="OrthoDB" id="206755at2759"/>
<dbReference type="PANTHER" id="PTHR23315:SF7">
    <property type="entry name" value="U-BOX DOMAIN-CONTAINING PROTEIN 4"/>
    <property type="match status" value="1"/>
</dbReference>
<gene>
    <name evidence="2" type="ORF">PECAL_4P00830</name>
</gene>
<dbReference type="Proteomes" id="UP000789595">
    <property type="component" value="Unassembled WGS sequence"/>
</dbReference>
<feature type="repeat" description="ARM" evidence="1">
    <location>
        <begin position="103"/>
        <end position="146"/>
    </location>
</feature>
<sequence>MVGLRDGDRLDAKIVSLGDIKMHLKILEAGNARSTEATAAAGALARLTDNDAANCAAIVDAGGIELLVALVTNGAARGQEQAMWTLFHLADDAANKDAIREAGGIAPLVALARSGSAGGKQVAAAAALASLAVHNDANQTAIAAAGGIAPLVAILRRSGAAGGNAAGALTNLALKAANRTAIVEAGAIPPLVALLRSGEEKAVMALNNLACNRDACTAIAEAGAIPPIVALLKNGKALGQECAARALWNLAFKNAANKVAIVAAGAVDPLYALARAGGSLKAAAVGALKELKRHALAWALRHRKRRIYPLLLATGATIPPHAEDAYLRKVAAAGGFPAYEKAHRQAFDALAAKAFPCLPTDVTAHVASFAFHVGYY</sequence>
<proteinExistence type="predicted"/>
<dbReference type="InterPro" id="IPR016024">
    <property type="entry name" value="ARM-type_fold"/>
</dbReference>
<organism evidence="2 3">
    <name type="scientific">Pelagomonas calceolata</name>
    <dbReference type="NCBI Taxonomy" id="35677"/>
    <lineage>
        <taxon>Eukaryota</taxon>
        <taxon>Sar</taxon>
        <taxon>Stramenopiles</taxon>
        <taxon>Ochrophyta</taxon>
        <taxon>Pelagophyceae</taxon>
        <taxon>Pelagomonadales</taxon>
        <taxon>Pelagomonadaceae</taxon>
        <taxon>Pelagomonas</taxon>
    </lineage>
</organism>
<name>A0A8J2SIS9_9STRA</name>
<dbReference type="EMBL" id="CAKKNE010000004">
    <property type="protein sequence ID" value="CAH0372923.1"/>
    <property type="molecule type" value="Genomic_DNA"/>
</dbReference>
<dbReference type="InterPro" id="IPR000225">
    <property type="entry name" value="Armadillo"/>
</dbReference>
<protein>
    <recommendedName>
        <fullName evidence="4">Armadillo repeat-containing domain-containing protein</fullName>
    </recommendedName>
</protein>
<dbReference type="InterPro" id="IPR011989">
    <property type="entry name" value="ARM-like"/>
</dbReference>
<evidence type="ECO:0008006" key="4">
    <source>
        <dbReference type="Google" id="ProtNLM"/>
    </source>
</evidence>
<feature type="repeat" description="ARM" evidence="1">
    <location>
        <begin position="223"/>
        <end position="265"/>
    </location>
</feature>
<feature type="repeat" description="ARM" evidence="1">
    <location>
        <begin position="146"/>
        <end position="187"/>
    </location>
</feature>
<evidence type="ECO:0000313" key="2">
    <source>
        <dbReference type="EMBL" id="CAH0372923.1"/>
    </source>
</evidence>
<dbReference type="SUPFAM" id="SSF48371">
    <property type="entry name" value="ARM repeat"/>
    <property type="match status" value="1"/>
</dbReference>
<dbReference type="Pfam" id="PF00514">
    <property type="entry name" value="Arm"/>
    <property type="match status" value="4"/>
</dbReference>
<keyword evidence="3" id="KW-1185">Reference proteome</keyword>
<comment type="caution">
    <text evidence="2">The sequence shown here is derived from an EMBL/GenBank/DDBJ whole genome shotgun (WGS) entry which is preliminary data.</text>
</comment>
<dbReference type="PROSITE" id="PS50176">
    <property type="entry name" value="ARM_REPEAT"/>
    <property type="match status" value="4"/>
</dbReference>
<dbReference type="Gene3D" id="1.25.10.10">
    <property type="entry name" value="Leucine-rich Repeat Variant"/>
    <property type="match status" value="3"/>
</dbReference>